<reference evidence="1 2" key="1">
    <citation type="submission" date="2019-10" db="EMBL/GenBank/DDBJ databases">
        <title>Taxonomy of Antarctic Massilia spp.: description of Massilia rubra sp. nov., Massilia aquatica sp. nov., Massilia mucilaginosa sp. nov., Massilia frigida sp. nov. isolated from streams, lakes and regoliths.</title>
        <authorList>
            <person name="Holochova P."/>
            <person name="Sedlacek I."/>
            <person name="Kralova S."/>
            <person name="Maslanova I."/>
            <person name="Busse H.-J."/>
            <person name="Stankova E."/>
            <person name="Vrbovska V."/>
            <person name="Kovarovic V."/>
            <person name="Bartak M."/>
            <person name="Svec P."/>
            <person name="Pantucek R."/>
        </authorList>
    </citation>
    <scope>NUCLEOTIDE SEQUENCE [LARGE SCALE GENOMIC DNA]</scope>
    <source>
        <strain evidence="1 2">CCM 8695</strain>
    </source>
</reference>
<evidence type="ECO:0000313" key="1">
    <source>
        <dbReference type="EMBL" id="NHZ84042.1"/>
    </source>
</evidence>
<proteinExistence type="predicted"/>
<comment type="caution">
    <text evidence="1">The sequence shown here is derived from an EMBL/GenBank/DDBJ whole genome shotgun (WGS) entry which is preliminary data.</text>
</comment>
<accession>A0ABX0NK94</accession>
<organism evidence="1 2">
    <name type="scientific">Massilia frigida</name>
    <dbReference type="NCBI Taxonomy" id="2609281"/>
    <lineage>
        <taxon>Bacteria</taxon>
        <taxon>Pseudomonadati</taxon>
        <taxon>Pseudomonadota</taxon>
        <taxon>Betaproteobacteria</taxon>
        <taxon>Burkholderiales</taxon>
        <taxon>Oxalobacteraceae</taxon>
        <taxon>Telluria group</taxon>
        <taxon>Massilia</taxon>
    </lineage>
</organism>
<gene>
    <name evidence="1" type="ORF">F2P44_32980</name>
</gene>
<name>A0ABX0NK94_9BURK</name>
<sequence length="120" mass="12922">MPWEYPPRELDCGGGMTCWRCLDEWMQAGVGQSVHEAVLCRLASTTRSCRIEPMPRPLACQLRSVGCTPAETRLIAASSKVHQGYSYQLPMCGRTAAIASISIMAAGSYRALISAIVSAG</sequence>
<keyword evidence="2" id="KW-1185">Reference proteome</keyword>
<protein>
    <submittedName>
        <fullName evidence="1">Uncharacterized protein</fullName>
    </submittedName>
</protein>
<evidence type="ECO:0000313" key="2">
    <source>
        <dbReference type="Proteomes" id="UP000621455"/>
    </source>
</evidence>
<dbReference type="Proteomes" id="UP000621455">
    <property type="component" value="Unassembled WGS sequence"/>
</dbReference>
<dbReference type="EMBL" id="WHJG01000078">
    <property type="protein sequence ID" value="NHZ84042.1"/>
    <property type="molecule type" value="Genomic_DNA"/>
</dbReference>